<dbReference type="EMBL" id="SPHZ02000010">
    <property type="protein sequence ID" value="KAF0897150.1"/>
    <property type="molecule type" value="Genomic_DNA"/>
</dbReference>
<accession>A0A6G1CAF1</accession>
<sequence length="89" mass="10051">MGEASSWAVESSQPLMEDDVMEDNSMFLEMPMGVDLCDLSPEEVEKATLFFASFRNRIGVSTKPEMDFNLSELFSRTPNLDSPVDPFYT</sequence>
<organism evidence="1 2">
    <name type="scientific">Oryza meyeriana var. granulata</name>
    <dbReference type="NCBI Taxonomy" id="110450"/>
    <lineage>
        <taxon>Eukaryota</taxon>
        <taxon>Viridiplantae</taxon>
        <taxon>Streptophyta</taxon>
        <taxon>Embryophyta</taxon>
        <taxon>Tracheophyta</taxon>
        <taxon>Spermatophyta</taxon>
        <taxon>Magnoliopsida</taxon>
        <taxon>Liliopsida</taxon>
        <taxon>Poales</taxon>
        <taxon>Poaceae</taxon>
        <taxon>BOP clade</taxon>
        <taxon>Oryzoideae</taxon>
        <taxon>Oryzeae</taxon>
        <taxon>Oryzinae</taxon>
        <taxon>Oryza</taxon>
        <taxon>Oryza meyeriana</taxon>
    </lineage>
</organism>
<reference evidence="1 2" key="1">
    <citation type="submission" date="2019-11" db="EMBL/GenBank/DDBJ databases">
        <title>Whole genome sequence of Oryza granulata.</title>
        <authorList>
            <person name="Li W."/>
        </authorList>
    </citation>
    <scope>NUCLEOTIDE SEQUENCE [LARGE SCALE GENOMIC DNA]</scope>
    <source>
        <strain evidence="2">cv. Menghai</strain>
        <tissue evidence="1">Leaf</tissue>
    </source>
</reference>
<protein>
    <submittedName>
        <fullName evidence="1">Uncharacterized protein</fullName>
    </submittedName>
</protein>
<keyword evidence="2" id="KW-1185">Reference proteome</keyword>
<dbReference type="Proteomes" id="UP000479710">
    <property type="component" value="Unassembled WGS sequence"/>
</dbReference>
<evidence type="ECO:0000313" key="2">
    <source>
        <dbReference type="Proteomes" id="UP000479710"/>
    </source>
</evidence>
<dbReference type="AlphaFoldDB" id="A0A6G1CAF1"/>
<evidence type="ECO:0000313" key="1">
    <source>
        <dbReference type="EMBL" id="KAF0897150.1"/>
    </source>
</evidence>
<comment type="caution">
    <text evidence="1">The sequence shown here is derived from an EMBL/GenBank/DDBJ whole genome shotgun (WGS) entry which is preliminary data.</text>
</comment>
<proteinExistence type="predicted"/>
<name>A0A6G1CAF1_9ORYZ</name>
<gene>
    <name evidence="1" type="ORF">E2562_034047</name>
</gene>